<dbReference type="InterPro" id="IPR001087">
    <property type="entry name" value="GDSL"/>
</dbReference>
<keyword evidence="2" id="KW-1185">Reference proteome</keyword>
<reference evidence="1" key="1">
    <citation type="submission" date="2023-07" db="EMBL/GenBank/DDBJ databases">
        <title>Genome content predicts the carbon catabolic preferences of heterotrophic bacteria.</title>
        <authorList>
            <person name="Gralka M."/>
        </authorList>
    </citation>
    <scope>NUCLEOTIDE SEQUENCE</scope>
    <source>
        <strain evidence="1">4G09</strain>
    </source>
</reference>
<protein>
    <submittedName>
        <fullName evidence="1">SGNH/GDSL hydrolase family protein</fullName>
    </submittedName>
</protein>
<organism evidence="1 2">
    <name type="scientific">Pseudoalteromonas marina</name>
    <dbReference type="NCBI Taxonomy" id="267375"/>
    <lineage>
        <taxon>Bacteria</taxon>
        <taxon>Pseudomonadati</taxon>
        <taxon>Pseudomonadota</taxon>
        <taxon>Gammaproteobacteria</taxon>
        <taxon>Alteromonadales</taxon>
        <taxon>Pseudoalteromonadaceae</taxon>
        <taxon>Pseudoalteromonas</taxon>
    </lineage>
</organism>
<dbReference type="CDD" id="cd01839">
    <property type="entry name" value="SGNH_arylesterase_like"/>
    <property type="match status" value="1"/>
</dbReference>
<dbReference type="Pfam" id="PF00657">
    <property type="entry name" value="Lipase_GDSL"/>
    <property type="match status" value="1"/>
</dbReference>
<name>A0ABT9FHD8_9GAMM</name>
<dbReference type="Gene3D" id="3.40.50.1110">
    <property type="entry name" value="SGNH hydrolase"/>
    <property type="match status" value="1"/>
</dbReference>
<dbReference type="Proteomes" id="UP001177212">
    <property type="component" value="Unassembled WGS sequence"/>
</dbReference>
<accession>A0ABT9FHD8</accession>
<keyword evidence="1" id="KW-0378">Hydrolase</keyword>
<evidence type="ECO:0000313" key="1">
    <source>
        <dbReference type="EMBL" id="MDP2566194.1"/>
    </source>
</evidence>
<dbReference type="SUPFAM" id="SSF52266">
    <property type="entry name" value="SGNH hydrolase"/>
    <property type="match status" value="1"/>
</dbReference>
<comment type="caution">
    <text evidence="1">The sequence shown here is derived from an EMBL/GenBank/DDBJ whole genome shotgun (WGS) entry which is preliminary data.</text>
</comment>
<dbReference type="InterPro" id="IPR036514">
    <property type="entry name" value="SGNH_hydro_sf"/>
</dbReference>
<dbReference type="EMBL" id="JAUYVT010000018">
    <property type="protein sequence ID" value="MDP2566194.1"/>
    <property type="molecule type" value="Genomic_DNA"/>
</dbReference>
<gene>
    <name evidence="1" type="ORF">Q8W34_16220</name>
</gene>
<evidence type="ECO:0000313" key="2">
    <source>
        <dbReference type="Proteomes" id="UP001177212"/>
    </source>
</evidence>
<dbReference type="GO" id="GO:0016787">
    <property type="term" value="F:hydrolase activity"/>
    <property type="evidence" value="ECO:0007669"/>
    <property type="project" value="UniProtKB-KW"/>
</dbReference>
<proteinExistence type="predicted"/>
<dbReference type="RefSeq" id="WP_305472861.1">
    <property type="nucleotide sequence ID" value="NZ_JAUYVT010000018.1"/>
</dbReference>
<sequence length="206" mass="22502">MKKSILCFGDSNTWGLNPATGKRFEEKVRWPSVLAEMLGDQFAIIEAGQPNRTLVNNPPFNGDLSGVSYLKPLLEAHSLTAIVIALGTNDLKKRFKLTPEQIGNGLANLIDGIEGFYEGYKQPKLIILSPPYVSCVGQYKHVYEGAPSKNLALSKEFENVACIKNANFYDLQKIVSVSPIDGVHIEANSHAKIAGLVCNLINEVDA</sequence>